<evidence type="ECO:0000256" key="1">
    <source>
        <dbReference type="SAM" id="SignalP"/>
    </source>
</evidence>
<protein>
    <recommendedName>
        <fullName evidence="4">Lipoprotein</fullName>
    </recommendedName>
</protein>
<sequence>MRSSVTALLATAGLALAGCSGLGGDSGPAAGTRASAEAAARAHRACVNAWVGVMSADDYDAGESAGSRPRACDRLPDQLKMFSEAELERATRNRRSVDACIADPSCESWPLTSP</sequence>
<keyword evidence="3" id="KW-1185">Reference proteome</keyword>
<dbReference type="Proteomes" id="UP000442990">
    <property type="component" value="Unassembled WGS sequence"/>
</dbReference>
<feature type="signal peptide" evidence="1">
    <location>
        <begin position="1"/>
        <end position="17"/>
    </location>
</feature>
<name>A0A7J5D9U5_9ACTN</name>
<keyword evidence="1" id="KW-0732">Signal</keyword>
<evidence type="ECO:0000313" key="3">
    <source>
        <dbReference type="Proteomes" id="UP000442990"/>
    </source>
</evidence>
<dbReference type="AlphaFoldDB" id="A0A7J5D9U5"/>
<evidence type="ECO:0008006" key="4">
    <source>
        <dbReference type="Google" id="ProtNLM"/>
    </source>
</evidence>
<accession>A0A7J5D9U5</accession>
<dbReference type="RefSeq" id="WP_151473016.1">
    <property type="nucleotide sequence ID" value="NZ_WBKG01000034.1"/>
</dbReference>
<evidence type="ECO:0000313" key="2">
    <source>
        <dbReference type="EMBL" id="KAB1981397.1"/>
    </source>
</evidence>
<dbReference type="EMBL" id="WBKG01000034">
    <property type="protein sequence ID" value="KAB1981397.1"/>
    <property type="molecule type" value="Genomic_DNA"/>
</dbReference>
<gene>
    <name evidence="2" type="ORF">F8144_32440</name>
</gene>
<reference evidence="2 3" key="1">
    <citation type="submission" date="2019-09" db="EMBL/GenBank/DDBJ databases">
        <title>Isolation and identification of active actinomycetes.</title>
        <authorList>
            <person name="Yu Z."/>
            <person name="Han C."/>
            <person name="Yu B."/>
        </authorList>
    </citation>
    <scope>NUCLEOTIDE SEQUENCE [LARGE SCALE GENOMIC DNA]</scope>
    <source>
        <strain evidence="2 3">NEAU-H2</strain>
    </source>
</reference>
<proteinExistence type="predicted"/>
<feature type="chain" id="PRO_5038775127" description="Lipoprotein" evidence="1">
    <location>
        <begin position="18"/>
        <end position="114"/>
    </location>
</feature>
<dbReference type="PROSITE" id="PS51257">
    <property type="entry name" value="PROKAR_LIPOPROTEIN"/>
    <property type="match status" value="1"/>
</dbReference>
<organism evidence="2 3">
    <name type="scientific">Streptomyces triticiradicis</name>
    <dbReference type="NCBI Taxonomy" id="2651189"/>
    <lineage>
        <taxon>Bacteria</taxon>
        <taxon>Bacillati</taxon>
        <taxon>Actinomycetota</taxon>
        <taxon>Actinomycetes</taxon>
        <taxon>Kitasatosporales</taxon>
        <taxon>Streptomycetaceae</taxon>
        <taxon>Streptomyces</taxon>
    </lineage>
</organism>
<comment type="caution">
    <text evidence="2">The sequence shown here is derived from an EMBL/GenBank/DDBJ whole genome shotgun (WGS) entry which is preliminary data.</text>
</comment>